<comment type="caution">
    <text evidence="2">The sequence shown here is derived from an EMBL/GenBank/DDBJ whole genome shotgun (WGS) entry which is preliminary data.</text>
</comment>
<dbReference type="PANTHER" id="PTHR30543">
    <property type="entry name" value="CHROMATE REDUCTASE"/>
    <property type="match status" value="1"/>
</dbReference>
<dbReference type="SUPFAM" id="SSF52218">
    <property type="entry name" value="Flavoproteins"/>
    <property type="match status" value="1"/>
</dbReference>
<dbReference type="InterPro" id="IPR005025">
    <property type="entry name" value="FMN_Rdtase-like_dom"/>
</dbReference>
<proteinExistence type="predicted"/>
<accession>A0A507EHN1</accession>
<feature type="domain" description="NADPH-dependent FMN reductase-like" evidence="1">
    <location>
        <begin position="3"/>
        <end position="149"/>
    </location>
</feature>
<keyword evidence="3" id="KW-1185">Reference proteome</keyword>
<dbReference type="EMBL" id="QEAP01000613">
    <property type="protein sequence ID" value="TPX63354.1"/>
    <property type="molecule type" value="Genomic_DNA"/>
</dbReference>
<dbReference type="GO" id="GO:0010181">
    <property type="term" value="F:FMN binding"/>
    <property type="evidence" value="ECO:0007669"/>
    <property type="project" value="TreeGrafter"/>
</dbReference>
<dbReference type="AlphaFoldDB" id="A0A507EHN1"/>
<protein>
    <recommendedName>
        <fullName evidence="1">NADPH-dependent FMN reductase-like domain-containing protein</fullName>
    </recommendedName>
</protein>
<reference evidence="2 3" key="1">
    <citation type="journal article" date="2019" name="Sci. Rep.">
        <title>Comparative genomics of chytrid fungi reveal insights into the obligate biotrophic and pathogenic lifestyle of Synchytrium endobioticum.</title>
        <authorList>
            <person name="van de Vossenberg B.T.L.H."/>
            <person name="Warris S."/>
            <person name="Nguyen H.D.T."/>
            <person name="van Gent-Pelzer M.P.E."/>
            <person name="Joly D.L."/>
            <person name="van de Geest H.C."/>
            <person name="Bonants P.J.M."/>
            <person name="Smith D.S."/>
            <person name="Levesque C.A."/>
            <person name="van der Lee T.A.J."/>
        </authorList>
    </citation>
    <scope>NUCLEOTIDE SEQUENCE [LARGE SCALE GENOMIC DNA]</scope>
    <source>
        <strain evidence="2 3">CBS 675.73</strain>
    </source>
</reference>
<sequence length="194" mass="20802">MVTIGVILGSVRPGRNCVRVSSFVQTHLQKPGVTLAVIDPLALNLPIVTNRYDAIKTQADCPPTLHELQKTLTTCDAFVLVSPEYNHTIPPAISNTLAYFYAPEFAHKPVGIVSYSMGPFGGARASVALLPMLAELGMVAVPKKFSVGVVHKSLNEAGVPEKGSEWLPGAFKGFADDIVAYTNILKDARTQSKL</sequence>
<dbReference type="STRING" id="246404.A0A507EHN1"/>
<dbReference type="PANTHER" id="PTHR30543:SF21">
    <property type="entry name" value="NAD(P)H-DEPENDENT FMN REDUCTASE LOT6"/>
    <property type="match status" value="1"/>
</dbReference>
<dbReference type="GO" id="GO:0005829">
    <property type="term" value="C:cytosol"/>
    <property type="evidence" value="ECO:0007669"/>
    <property type="project" value="TreeGrafter"/>
</dbReference>
<evidence type="ECO:0000259" key="1">
    <source>
        <dbReference type="Pfam" id="PF03358"/>
    </source>
</evidence>
<gene>
    <name evidence="2" type="ORF">CcCBS67573_g08706</name>
</gene>
<evidence type="ECO:0000313" key="2">
    <source>
        <dbReference type="EMBL" id="TPX63354.1"/>
    </source>
</evidence>
<dbReference type="Pfam" id="PF03358">
    <property type="entry name" value="FMN_red"/>
    <property type="match status" value="1"/>
</dbReference>
<evidence type="ECO:0000313" key="3">
    <source>
        <dbReference type="Proteomes" id="UP000320333"/>
    </source>
</evidence>
<dbReference type="GO" id="GO:0016491">
    <property type="term" value="F:oxidoreductase activity"/>
    <property type="evidence" value="ECO:0007669"/>
    <property type="project" value="InterPro"/>
</dbReference>
<dbReference type="InterPro" id="IPR029039">
    <property type="entry name" value="Flavoprotein-like_sf"/>
</dbReference>
<dbReference type="InterPro" id="IPR050712">
    <property type="entry name" value="NAD(P)H-dep_reductase"/>
</dbReference>
<dbReference type="Gene3D" id="3.40.50.360">
    <property type="match status" value="1"/>
</dbReference>
<dbReference type="OrthoDB" id="68575at2759"/>
<name>A0A507EHN1_9FUNG</name>
<dbReference type="Proteomes" id="UP000320333">
    <property type="component" value="Unassembled WGS sequence"/>
</dbReference>
<organism evidence="2 3">
    <name type="scientific">Chytriomyces confervae</name>
    <dbReference type="NCBI Taxonomy" id="246404"/>
    <lineage>
        <taxon>Eukaryota</taxon>
        <taxon>Fungi</taxon>
        <taxon>Fungi incertae sedis</taxon>
        <taxon>Chytridiomycota</taxon>
        <taxon>Chytridiomycota incertae sedis</taxon>
        <taxon>Chytridiomycetes</taxon>
        <taxon>Chytridiales</taxon>
        <taxon>Chytriomycetaceae</taxon>
        <taxon>Chytriomyces</taxon>
    </lineage>
</organism>